<dbReference type="GO" id="GO:0051258">
    <property type="term" value="P:protein polymerization"/>
    <property type="evidence" value="ECO:0007669"/>
    <property type="project" value="UniProtKB-UniRule"/>
</dbReference>
<organism evidence="13 14">
    <name type="scientific">Candidatus Roizmanbacteria bacterium RIFCSPLOWO2_01_FULL_41_22</name>
    <dbReference type="NCBI Taxonomy" id="1802067"/>
    <lineage>
        <taxon>Bacteria</taxon>
        <taxon>Candidatus Roizmaniibacteriota</taxon>
    </lineage>
</organism>
<comment type="similarity">
    <text evidence="1 8 10">Belongs to the FtsZ family.</text>
</comment>
<keyword evidence="2 8" id="KW-0963">Cytoplasm</keyword>
<keyword evidence="6 8" id="KW-0717">Septation</keyword>
<name>A0A1F7JAC2_9BACT</name>
<dbReference type="SMART" id="SM00865">
    <property type="entry name" value="Tubulin_C"/>
    <property type="match status" value="1"/>
</dbReference>
<dbReference type="HAMAP" id="MF_00909">
    <property type="entry name" value="FtsZ"/>
    <property type="match status" value="1"/>
</dbReference>
<dbReference type="PANTHER" id="PTHR30314">
    <property type="entry name" value="CELL DIVISION PROTEIN FTSZ-RELATED"/>
    <property type="match status" value="1"/>
</dbReference>
<protein>
    <recommendedName>
        <fullName evidence="8 9">Cell division protein FtsZ</fullName>
    </recommendedName>
</protein>
<dbReference type="STRING" id="1802067.A2966_02320"/>
<evidence type="ECO:0000256" key="7">
    <source>
        <dbReference type="ARBA" id="ARBA00023306"/>
    </source>
</evidence>
<evidence type="ECO:0000256" key="9">
    <source>
        <dbReference type="NCBIfam" id="TIGR00065"/>
    </source>
</evidence>
<evidence type="ECO:0000256" key="3">
    <source>
        <dbReference type="ARBA" id="ARBA00022618"/>
    </source>
</evidence>
<dbReference type="SUPFAM" id="SSF55307">
    <property type="entry name" value="Tubulin C-terminal domain-like"/>
    <property type="match status" value="1"/>
</dbReference>
<keyword evidence="7 8" id="KW-0131">Cell cycle</keyword>
<dbReference type="Proteomes" id="UP000176480">
    <property type="component" value="Unassembled WGS sequence"/>
</dbReference>
<dbReference type="PROSITE" id="PS01135">
    <property type="entry name" value="FTSZ_2"/>
    <property type="match status" value="1"/>
</dbReference>
<evidence type="ECO:0000256" key="5">
    <source>
        <dbReference type="ARBA" id="ARBA00023134"/>
    </source>
</evidence>
<dbReference type="CDD" id="cd02201">
    <property type="entry name" value="FtsZ_type1"/>
    <property type="match status" value="1"/>
</dbReference>
<evidence type="ECO:0000256" key="1">
    <source>
        <dbReference type="ARBA" id="ARBA00009690"/>
    </source>
</evidence>
<evidence type="ECO:0000256" key="6">
    <source>
        <dbReference type="ARBA" id="ARBA00023210"/>
    </source>
</evidence>
<dbReference type="EMBL" id="MGAR01000006">
    <property type="protein sequence ID" value="OGK52562.1"/>
    <property type="molecule type" value="Genomic_DNA"/>
</dbReference>
<feature type="domain" description="Tubulin/FtsZ GTPase" evidence="11">
    <location>
        <begin position="13"/>
        <end position="205"/>
    </location>
</feature>
<sequence>MAQLKPEVEAFAKIKVVGVGGGGGNAISRMVTSKIHGVDFVAINTDVQDLHHTNAPEKLHIGKNLSKGLGAGMNPEIGRQAAEENRDEIHDVLKGADMVFITCGLGGGTGTGAAPIIAEAAKDSGALTVGVVTKPFSFEGAQRAKIAQEGLLQLKDRVDTLITIPNDKLLSLIDRKTSLINAFSVVDDVLRQAVQGISDLVVMPGIVNVDFADVKTIMQDAGSALMGIGRAVGEDRAIEAAKAAVNSPLLEISIDGAKGVLFNVSGGQDLTMSEINDAAKIITESIDPEAKVIFGALVDDKMKKGEIKITVIATGFDHLLTRKNEEPAIDSIDALRSIPILGEKAKKKTISSSRIEVTPVQKTETEWDIPAFIRRKIK</sequence>
<dbReference type="Gene3D" id="3.30.1330.20">
    <property type="entry name" value="Tubulin/FtsZ, C-terminal domain"/>
    <property type="match status" value="1"/>
</dbReference>
<feature type="binding site" evidence="8">
    <location>
        <position position="187"/>
    </location>
    <ligand>
        <name>GTP</name>
        <dbReference type="ChEBI" id="CHEBI:37565"/>
    </ligand>
</feature>
<proteinExistence type="inferred from homology"/>
<feature type="binding site" evidence="8">
    <location>
        <position position="139"/>
    </location>
    <ligand>
        <name>GTP</name>
        <dbReference type="ChEBI" id="CHEBI:37565"/>
    </ligand>
</feature>
<dbReference type="Pfam" id="PF00091">
    <property type="entry name" value="Tubulin"/>
    <property type="match status" value="1"/>
</dbReference>
<dbReference type="InterPro" id="IPR037103">
    <property type="entry name" value="Tubulin/FtsZ-like_C"/>
</dbReference>
<dbReference type="GO" id="GO:0003924">
    <property type="term" value="F:GTPase activity"/>
    <property type="evidence" value="ECO:0007669"/>
    <property type="project" value="UniProtKB-UniRule"/>
</dbReference>
<gene>
    <name evidence="8" type="primary">ftsZ</name>
    <name evidence="13" type="ORF">A2966_02320</name>
</gene>
<dbReference type="GO" id="GO:0043093">
    <property type="term" value="P:FtsZ-dependent cytokinesis"/>
    <property type="evidence" value="ECO:0007669"/>
    <property type="project" value="UniProtKB-UniRule"/>
</dbReference>
<dbReference type="Gene3D" id="3.40.50.1440">
    <property type="entry name" value="Tubulin/FtsZ, GTPase domain"/>
    <property type="match status" value="1"/>
</dbReference>
<dbReference type="GO" id="GO:0000917">
    <property type="term" value="P:division septum assembly"/>
    <property type="evidence" value="ECO:0007669"/>
    <property type="project" value="UniProtKB-KW"/>
</dbReference>
<comment type="function">
    <text evidence="8 10">Essential cell division protein that forms a contractile ring structure (Z ring) at the future cell division site. The regulation of the ring assembly controls the timing and the location of cell division. One of the functions of the FtsZ ring is to recruit other cell division proteins to the septum to produce a new cell wall between the dividing cells. Binds GTP and shows GTPase activity.</text>
</comment>
<dbReference type="InterPro" id="IPR003008">
    <property type="entry name" value="Tubulin_FtsZ_GTPase"/>
</dbReference>
<comment type="subunit">
    <text evidence="8">Homodimer. Polymerizes to form a dynamic ring structure in a strictly GTP-dependent manner. Interacts directly with several other division proteins.</text>
</comment>
<evidence type="ECO:0000259" key="11">
    <source>
        <dbReference type="SMART" id="SM00864"/>
    </source>
</evidence>
<dbReference type="InterPro" id="IPR024757">
    <property type="entry name" value="FtsZ_C"/>
</dbReference>
<feature type="binding site" evidence="8">
    <location>
        <position position="143"/>
    </location>
    <ligand>
        <name>GTP</name>
        <dbReference type="ChEBI" id="CHEBI:37565"/>
    </ligand>
</feature>
<dbReference type="NCBIfam" id="TIGR00065">
    <property type="entry name" value="ftsZ"/>
    <property type="match status" value="1"/>
</dbReference>
<dbReference type="PRINTS" id="PR00423">
    <property type="entry name" value="CELLDVISFTSZ"/>
</dbReference>
<evidence type="ECO:0000313" key="13">
    <source>
        <dbReference type="EMBL" id="OGK52562.1"/>
    </source>
</evidence>
<dbReference type="InterPro" id="IPR000158">
    <property type="entry name" value="Cell_div_FtsZ"/>
</dbReference>
<evidence type="ECO:0000256" key="10">
    <source>
        <dbReference type="RuleBase" id="RU000631"/>
    </source>
</evidence>
<dbReference type="SUPFAM" id="SSF52490">
    <property type="entry name" value="Tubulin nucleotide-binding domain-like"/>
    <property type="match status" value="1"/>
</dbReference>
<keyword evidence="4 8" id="KW-0547">Nucleotide-binding</keyword>
<dbReference type="InterPro" id="IPR018316">
    <property type="entry name" value="Tubulin/FtsZ_2-layer-sand-dom"/>
</dbReference>
<dbReference type="GO" id="GO:0032153">
    <property type="term" value="C:cell division site"/>
    <property type="evidence" value="ECO:0007669"/>
    <property type="project" value="UniProtKB-UniRule"/>
</dbReference>
<dbReference type="InterPro" id="IPR036525">
    <property type="entry name" value="Tubulin/FtsZ_GTPase_sf"/>
</dbReference>
<dbReference type="InterPro" id="IPR008280">
    <property type="entry name" value="Tub_FtsZ_C"/>
</dbReference>
<dbReference type="InterPro" id="IPR020805">
    <property type="entry name" value="Cell_div_FtsZ_CS"/>
</dbReference>
<dbReference type="PANTHER" id="PTHR30314:SF3">
    <property type="entry name" value="MITOCHONDRIAL DIVISION PROTEIN FSZA"/>
    <property type="match status" value="1"/>
</dbReference>
<evidence type="ECO:0000256" key="8">
    <source>
        <dbReference type="HAMAP-Rule" id="MF_00909"/>
    </source>
</evidence>
<dbReference type="InterPro" id="IPR045061">
    <property type="entry name" value="FtsZ/CetZ"/>
</dbReference>
<dbReference type="GO" id="GO:0005737">
    <property type="term" value="C:cytoplasm"/>
    <property type="evidence" value="ECO:0007669"/>
    <property type="project" value="UniProtKB-SubCell"/>
</dbReference>
<dbReference type="GO" id="GO:0005525">
    <property type="term" value="F:GTP binding"/>
    <property type="evidence" value="ECO:0007669"/>
    <property type="project" value="UniProtKB-UniRule"/>
</dbReference>
<dbReference type="SMART" id="SM00864">
    <property type="entry name" value="Tubulin"/>
    <property type="match status" value="1"/>
</dbReference>
<evidence type="ECO:0000313" key="14">
    <source>
        <dbReference type="Proteomes" id="UP000176480"/>
    </source>
</evidence>
<keyword evidence="3 8" id="KW-0132">Cell division</keyword>
<dbReference type="AlphaFoldDB" id="A0A1F7JAC2"/>
<comment type="caution">
    <text evidence="13">The sequence shown here is derived from an EMBL/GenBank/DDBJ whole genome shotgun (WGS) entry which is preliminary data.</text>
</comment>
<feature type="binding site" evidence="8">
    <location>
        <begin position="108"/>
        <end position="110"/>
    </location>
    <ligand>
        <name>GTP</name>
        <dbReference type="ChEBI" id="CHEBI:37565"/>
    </ligand>
</feature>
<dbReference type="Pfam" id="PF12327">
    <property type="entry name" value="FtsZ_C"/>
    <property type="match status" value="1"/>
</dbReference>
<comment type="subcellular location">
    <subcellularLocation>
        <location evidence="8">Cytoplasm</location>
    </subcellularLocation>
    <text evidence="8">Assembles at midcell at the inner surface of the cytoplasmic membrane.</text>
</comment>
<evidence type="ECO:0000256" key="4">
    <source>
        <dbReference type="ARBA" id="ARBA00022741"/>
    </source>
</evidence>
<evidence type="ECO:0000256" key="2">
    <source>
        <dbReference type="ARBA" id="ARBA00022490"/>
    </source>
</evidence>
<reference evidence="13 14" key="1">
    <citation type="journal article" date="2016" name="Nat. Commun.">
        <title>Thousands of microbial genomes shed light on interconnected biogeochemical processes in an aquifer system.</title>
        <authorList>
            <person name="Anantharaman K."/>
            <person name="Brown C.T."/>
            <person name="Hug L.A."/>
            <person name="Sharon I."/>
            <person name="Castelle C.J."/>
            <person name="Probst A.J."/>
            <person name="Thomas B.C."/>
            <person name="Singh A."/>
            <person name="Wilkins M.J."/>
            <person name="Karaoz U."/>
            <person name="Brodie E.L."/>
            <person name="Williams K.H."/>
            <person name="Hubbard S.S."/>
            <person name="Banfield J.F."/>
        </authorList>
    </citation>
    <scope>NUCLEOTIDE SEQUENCE [LARGE SCALE GENOMIC DNA]</scope>
</reference>
<keyword evidence="5 8" id="KW-0342">GTP-binding</keyword>
<accession>A0A1F7JAC2</accession>
<evidence type="ECO:0000259" key="12">
    <source>
        <dbReference type="SMART" id="SM00865"/>
    </source>
</evidence>
<feature type="domain" description="Tubulin/FtsZ 2-layer sandwich" evidence="12">
    <location>
        <begin position="207"/>
        <end position="325"/>
    </location>
</feature>
<feature type="binding site" evidence="8">
    <location>
        <begin position="21"/>
        <end position="25"/>
    </location>
    <ligand>
        <name>GTP</name>
        <dbReference type="ChEBI" id="CHEBI:37565"/>
    </ligand>
</feature>
<dbReference type="FunFam" id="3.40.50.1440:FF:000023">
    <property type="entry name" value="Cell division protein FtsZ"/>
    <property type="match status" value="1"/>
</dbReference>